<dbReference type="Proteomes" id="UP000078512">
    <property type="component" value="Unassembled WGS sequence"/>
</dbReference>
<proteinExistence type="predicted"/>
<name>A0A197JYY7_9FUNG</name>
<gene>
    <name evidence="1" type="ORF">K457DRAFT_19148</name>
</gene>
<keyword evidence="2" id="KW-1185">Reference proteome</keyword>
<evidence type="ECO:0000313" key="1">
    <source>
        <dbReference type="EMBL" id="OAQ29651.1"/>
    </source>
</evidence>
<reference evidence="1 2" key="1">
    <citation type="submission" date="2016-05" db="EMBL/GenBank/DDBJ databases">
        <title>Genome sequencing reveals origins of a unique bacterial endosymbiosis in the earliest lineages of terrestrial Fungi.</title>
        <authorList>
            <consortium name="DOE Joint Genome Institute"/>
            <person name="Uehling J."/>
            <person name="Gryganskyi A."/>
            <person name="Hameed K."/>
            <person name="Tschaplinski T."/>
            <person name="Misztal P."/>
            <person name="Wu S."/>
            <person name="Desiro A."/>
            <person name="Vande Pol N."/>
            <person name="Du Z.-Y."/>
            <person name="Zienkiewicz A."/>
            <person name="Zienkiewicz K."/>
            <person name="Morin E."/>
            <person name="Tisserant E."/>
            <person name="Splivallo R."/>
            <person name="Hainaut M."/>
            <person name="Henrissat B."/>
            <person name="Ohm R."/>
            <person name="Kuo A."/>
            <person name="Yan J."/>
            <person name="Lipzen A."/>
            <person name="Nolan M."/>
            <person name="Labutti K."/>
            <person name="Barry K."/>
            <person name="Goldstein A."/>
            <person name="Labbe J."/>
            <person name="Schadt C."/>
            <person name="Tuskan G."/>
            <person name="Grigoriev I."/>
            <person name="Martin F."/>
            <person name="Vilgalys R."/>
            <person name="Bonito G."/>
        </authorList>
    </citation>
    <scope>NUCLEOTIDE SEQUENCE [LARGE SCALE GENOMIC DNA]</scope>
    <source>
        <strain evidence="1 2">AG-77</strain>
    </source>
</reference>
<accession>A0A197JYY7</accession>
<evidence type="ECO:0000313" key="2">
    <source>
        <dbReference type="Proteomes" id="UP000078512"/>
    </source>
</evidence>
<protein>
    <submittedName>
        <fullName evidence="1">Uncharacterized protein</fullName>
    </submittedName>
</protein>
<organism evidence="1 2">
    <name type="scientific">Linnemannia elongata AG-77</name>
    <dbReference type="NCBI Taxonomy" id="1314771"/>
    <lineage>
        <taxon>Eukaryota</taxon>
        <taxon>Fungi</taxon>
        <taxon>Fungi incertae sedis</taxon>
        <taxon>Mucoromycota</taxon>
        <taxon>Mortierellomycotina</taxon>
        <taxon>Mortierellomycetes</taxon>
        <taxon>Mortierellales</taxon>
        <taxon>Mortierellaceae</taxon>
        <taxon>Linnemannia</taxon>
    </lineage>
</organism>
<sequence>MRRYPCTPSIDRHARVLLKFFRILDDVRLREIQAALETSNRFCQAYKNIQSAVEPGQVETLATLDAEQQRQVESLEEEFASDVLALLSELPILRPGFDHEIPPAMQLPWLRKRGTNYRH</sequence>
<dbReference type="EMBL" id="KV442040">
    <property type="protein sequence ID" value="OAQ29651.1"/>
    <property type="molecule type" value="Genomic_DNA"/>
</dbReference>
<dbReference type="AlphaFoldDB" id="A0A197JYY7"/>